<evidence type="ECO:0000313" key="8">
    <source>
        <dbReference type="EMBL" id="RDW85004.1"/>
    </source>
</evidence>
<dbReference type="Gene3D" id="2.130.10.10">
    <property type="entry name" value="YVTN repeat-like/Quinoprotein amine dehydrogenase"/>
    <property type="match status" value="5"/>
</dbReference>
<dbReference type="PRINTS" id="PR00320">
    <property type="entry name" value="GPROTEINBRPT"/>
</dbReference>
<dbReference type="InterPro" id="IPR007148">
    <property type="entry name" value="SSU_processome_Utp12"/>
</dbReference>
<reference evidence="8 9" key="1">
    <citation type="journal article" date="2018" name="IMA Fungus">
        <title>IMA Genome-F 9: Draft genome sequence of Annulohypoxylon stygium, Aspergillus mulundensis, Berkeleyomyces basicola (syn. Thielaviopsis basicola), Ceratocystis smalleyi, two Cercospora beticola strains, Coleophoma cylindrospora, Fusarium fracticaudum, Phialophora cf. hyalina, and Morchella septimelata.</title>
        <authorList>
            <person name="Wingfield B.D."/>
            <person name="Bills G.F."/>
            <person name="Dong Y."/>
            <person name="Huang W."/>
            <person name="Nel W.J."/>
            <person name="Swalarsk-Parry B.S."/>
            <person name="Vaghefi N."/>
            <person name="Wilken P.M."/>
            <person name="An Z."/>
            <person name="de Beer Z.W."/>
            <person name="De Vos L."/>
            <person name="Chen L."/>
            <person name="Duong T.A."/>
            <person name="Gao Y."/>
            <person name="Hammerbacher A."/>
            <person name="Kikkert J.R."/>
            <person name="Li Y."/>
            <person name="Li H."/>
            <person name="Li K."/>
            <person name="Li Q."/>
            <person name="Liu X."/>
            <person name="Ma X."/>
            <person name="Naidoo K."/>
            <person name="Pethybridge S.J."/>
            <person name="Sun J."/>
            <person name="Steenkamp E.T."/>
            <person name="van der Nest M.A."/>
            <person name="van Wyk S."/>
            <person name="Wingfield M.J."/>
            <person name="Xiong C."/>
            <person name="Yue Q."/>
            <person name="Zhang X."/>
        </authorList>
    </citation>
    <scope>NUCLEOTIDE SEQUENCE [LARGE SCALE GENOMIC DNA]</scope>
    <source>
        <strain evidence="8 9">BP6252</strain>
    </source>
</reference>
<keyword evidence="1 4" id="KW-0853">WD repeat</keyword>
<feature type="domain" description="Small-subunit processome Utp12" evidence="7">
    <location>
        <begin position="835"/>
        <end position="935"/>
    </location>
</feature>
<dbReference type="CDD" id="cd00200">
    <property type="entry name" value="WD40"/>
    <property type="match status" value="1"/>
</dbReference>
<feature type="repeat" description="WD" evidence="4">
    <location>
        <begin position="227"/>
        <end position="259"/>
    </location>
</feature>
<dbReference type="GO" id="GO:0032040">
    <property type="term" value="C:small-subunit processome"/>
    <property type="evidence" value="ECO:0007669"/>
    <property type="project" value="TreeGrafter"/>
</dbReference>
<feature type="region of interest" description="Disordered" evidence="5">
    <location>
        <begin position="982"/>
        <end position="1002"/>
    </location>
</feature>
<feature type="repeat" description="WD" evidence="4">
    <location>
        <begin position="431"/>
        <end position="471"/>
    </location>
</feature>
<feature type="repeat" description="WD" evidence="4">
    <location>
        <begin position="193"/>
        <end position="216"/>
    </location>
</feature>
<feature type="repeat" description="WD" evidence="4">
    <location>
        <begin position="653"/>
        <end position="699"/>
    </location>
</feature>
<feature type="repeat" description="WD" evidence="4">
    <location>
        <begin position="700"/>
        <end position="732"/>
    </location>
</feature>
<dbReference type="FunFam" id="2.130.10.10:FF:000755">
    <property type="entry name" value="WD repeat-containing protein 3"/>
    <property type="match status" value="1"/>
</dbReference>
<dbReference type="PANTHER" id="PTHR19853:SF0">
    <property type="entry name" value="WD REPEAT-CONTAINING PROTEIN 3"/>
    <property type="match status" value="1"/>
</dbReference>
<dbReference type="CDD" id="cd05154">
    <property type="entry name" value="ACAD10_11_N-like"/>
    <property type="match status" value="1"/>
</dbReference>
<comment type="caution">
    <text evidence="8">The sequence shown here is derived from an EMBL/GenBank/DDBJ whole genome shotgun (WGS) entry which is preliminary data.</text>
</comment>
<evidence type="ECO:0000256" key="2">
    <source>
        <dbReference type="ARBA" id="ARBA00022737"/>
    </source>
</evidence>
<feature type="domain" description="Aminoglycoside phosphotransferase" evidence="6">
    <location>
        <begin position="1075"/>
        <end position="1300"/>
    </location>
</feature>
<keyword evidence="2" id="KW-0677">Repeat</keyword>
<dbReference type="Gene3D" id="3.30.200.20">
    <property type="entry name" value="Phosphorylase Kinase, domain 1"/>
    <property type="match status" value="1"/>
</dbReference>
<organism evidence="8 9">
    <name type="scientific">Coleophoma cylindrospora</name>
    <dbReference type="NCBI Taxonomy" id="1849047"/>
    <lineage>
        <taxon>Eukaryota</taxon>
        <taxon>Fungi</taxon>
        <taxon>Dikarya</taxon>
        <taxon>Ascomycota</taxon>
        <taxon>Pezizomycotina</taxon>
        <taxon>Leotiomycetes</taxon>
        <taxon>Helotiales</taxon>
        <taxon>Dermateaceae</taxon>
        <taxon>Coleophoma</taxon>
    </lineage>
</organism>
<dbReference type="GO" id="GO:0034388">
    <property type="term" value="C:Pwp2p-containing subcomplex of 90S preribosome"/>
    <property type="evidence" value="ECO:0007669"/>
    <property type="project" value="TreeGrafter"/>
</dbReference>
<feature type="repeat" description="WD" evidence="4">
    <location>
        <begin position="512"/>
        <end position="546"/>
    </location>
</feature>
<dbReference type="InterPro" id="IPR020472">
    <property type="entry name" value="WD40_PAC1"/>
</dbReference>
<dbReference type="Pfam" id="PF04003">
    <property type="entry name" value="Utp12"/>
    <property type="match status" value="1"/>
</dbReference>
<evidence type="ECO:0000313" key="9">
    <source>
        <dbReference type="Proteomes" id="UP000256645"/>
    </source>
</evidence>
<dbReference type="InterPro" id="IPR011009">
    <property type="entry name" value="Kinase-like_dom_sf"/>
</dbReference>
<feature type="repeat" description="WD" evidence="4">
    <location>
        <begin position="110"/>
        <end position="143"/>
    </location>
</feature>
<comment type="similarity">
    <text evidence="3">Belongs to the WD repeat WDR3/UTP12 family.</text>
</comment>
<dbReference type="InterPro" id="IPR015943">
    <property type="entry name" value="WD40/YVTN_repeat-like_dom_sf"/>
</dbReference>
<name>A0A3D8SFT9_9HELO</name>
<dbReference type="STRING" id="1849047.A0A3D8SFT9"/>
<sequence length="1410" mass="157543">MVKSYLKYEHSKTFGLVNSSSANVVWSADGTSSSSKSTGSGRAITAANEEVLCWDIRKGELISRWRDETCKSQVTAIAQSKTDPDIYAVGYENGSIRLWDSQIATVIVSFNGHRSAITTLAFDKSGVRLASGSKDTDIIIWDLVAEVGLFKLRGHKDQITGLQFIQPDAEETKEDGEEDTVVKYDDSTMFEGYLLTTGKDSLIKLWDVASQHCIETHVAQTSGECWALGVSPDGSGCITAGNDGELKVWSIDTSGLYKLSQKVSNLGEHHFLHSRGVLHRQGKDRALGITFHPRHDYFAVHGSEKAVEMWRIRSADEVRKSLARKRKRRREKLGASVEKTEVEGLADLDEKAEDISSAEISDFFVPYVIVRTSGKVRSIDWIRNRGSKALQILVATTNNQVEVFNVPTKEKSKKSKSEDLPDYSRTLSVELPGHRADIRALALSSDDRMLASASNGGLKIWNVRTRSCIRTFECGYALCCSFLPGDKIVVVGTKSGELELFDVASAALLDTVKAHDGAIWTLQVHPDGRSLVSGSADKSAKFWNFEVVQEEIPGTKRTTPRLKLVHTRTLKVADDILSIRFSPDSRLLAVALLDNTVKVFFVDSLKLFLNLYGHKLPVLNMDISFDSKLIVTCSADKNVRLWGLDFGDCHKAFFAHQDSILQVAFVPHNQDGNGHHFFSSSKDRMIKYWDGDKFEQIQRLDGHHGEIWALAVSRTGNFLVSASHDKSIRVWEQTDEQIFLEEEKEKELEELYESTLTTSLEQDQDQDGENGEVGAAGKQTVETLMAGEKIAEALELGMADLEVIREWEQAKIEQPNTAPPARNPLFMALGGISAETHVLTVLQRIKAAALQDALLVLPFATLPMLFTFLDIFASRSMNIPLTCRILFFMLKTHHRQIVASKTMRLMLDGIRGHLRQALKKQKDEMGYNLAALRVVGNQVKEKGVKDYVDEDTWEQDDNKSQKKRGFTNIKKNLVQVKFTRDDGAQCPSNKQPSRAQAGGNPSFGTMGKLQGLIGIGWHLVWRGSVKREPRLRLDLPAQSDCYCTMAGIVRQPIDIKSLEQYISQNVPEIKVPIDLKQFGFGQSNPTYQITGANGQKFVMRKKPPGKLVSKTAHQVEREYRIIHALGPTDVPVPKAYGLCEDVSVIGTAFYIMEFLDGRIIEDPSIPDVTPEDRTEMWHDAIRTLAKLHRIVPKDVGLESYGRPSDFYNRQIKTFSTITKAQAETVDIDTKEPVGEIPHISEILDYFRDPKFQPKDRGNPIHGDYKIDNLVFHKTEPRVIGILDWEMSTIGHPISDLINLITPYLLINQSHVKNLSGFAEGATPGLPPRDVLVKWYAEVAGWDPSPDLTWGIAFGFFRATCIYQGIAARYAVRQASSAKAKENAAQRHPMGRLAWDLVKQARDESKTKAKL</sequence>
<keyword evidence="9" id="KW-1185">Reference proteome</keyword>
<dbReference type="SUPFAM" id="SSF50978">
    <property type="entry name" value="WD40 repeat-like"/>
    <property type="match status" value="2"/>
</dbReference>
<dbReference type="PROSITE" id="PS00678">
    <property type="entry name" value="WD_REPEATS_1"/>
    <property type="match status" value="3"/>
</dbReference>
<gene>
    <name evidence="8" type="ORF">BP6252_02594</name>
</gene>
<dbReference type="Pfam" id="PF01636">
    <property type="entry name" value="APH"/>
    <property type="match status" value="1"/>
</dbReference>
<dbReference type="GO" id="GO:0030490">
    <property type="term" value="P:maturation of SSU-rRNA"/>
    <property type="evidence" value="ECO:0007669"/>
    <property type="project" value="TreeGrafter"/>
</dbReference>
<dbReference type="Proteomes" id="UP000256645">
    <property type="component" value="Unassembled WGS sequence"/>
</dbReference>
<feature type="repeat" description="WD" evidence="4">
    <location>
        <begin position="611"/>
        <end position="652"/>
    </location>
</feature>
<dbReference type="EMBL" id="PDLM01000002">
    <property type="protein sequence ID" value="RDW85004.1"/>
    <property type="molecule type" value="Genomic_DNA"/>
</dbReference>
<evidence type="ECO:0000256" key="4">
    <source>
        <dbReference type="PROSITE-ProRule" id="PRU00221"/>
    </source>
</evidence>
<evidence type="ECO:0000259" key="7">
    <source>
        <dbReference type="Pfam" id="PF04003"/>
    </source>
</evidence>
<dbReference type="GO" id="GO:0030515">
    <property type="term" value="F:snoRNA binding"/>
    <property type="evidence" value="ECO:0007669"/>
    <property type="project" value="TreeGrafter"/>
</dbReference>
<dbReference type="Gene3D" id="3.90.1200.10">
    <property type="match status" value="1"/>
</dbReference>
<dbReference type="FunFam" id="2.130.10.10:FF:001884">
    <property type="entry name" value="WD domain-containing protein"/>
    <property type="match status" value="1"/>
</dbReference>
<dbReference type="InterPro" id="IPR001680">
    <property type="entry name" value="WD40_rpt"/>
</dbReference>
<proteinExistence type="inferred from homology"/>
<evidence type="ECO:0000259" key="6">
    <source>
        <dbReference type="Pfam" id="PF01636"/>
    </source>
</evidence>
<dbReference type="SMART" id="SM00320">
    <property type="entry name" value="WD40"/>
    <property type="match status" value="12"/>
</dbReference>
<dbReference type="InterPro" id="IPR002575">
    <property type="entry name" value="Aminoglycoside_PTrfase"/>
</dbReference>
<dbReference type="PANTHER" id="PTHR19853">
    <property type="entry name" value="WD REPEAT CONTAINING PROTEIN 3 WDR3"/>
    <property type="match status" value="1"/>
</dbReference>
<dbReference type="Pfam" id="PF25173">
    <property type="entry name" value="Beta-prop_WDR3_1st"/>
    <property type="match status" value="1"/>
</dbReference>
<dbReference type="InterPro" id="IPR019775">
    <property type="entry name" value="WD40_repeat_CS"/>
</dbReference>
<dbReference type="OrthoDB" id="407922at2759"/>
<dbReference type="InterPro" id="IPR051570">
    <property type="entry name" value="TBC1_cilium_biogenesis"/>
</dbReference>
<dbReference type="InterPro" id="IPR041726">
    <property type="entry name" value="ACAD10_11_N"/>
</dbReference>
<dbReference type="SUPFAM" id="SSF56112">
    <property type="entry name" value="Protein kinase-like (PK-like)"/>
    <property type="match status" value="1"/>
</dbReference>
<dbReference type="Pfam" id="PF25172">
    <property type="entry name" value="Beta-prop_WDR3_2nd"/>
    <property type="match status" value="1"/>
</dbReference>
<evidence type="ECO:0000256" key="1">
    <source>
        <dbReference type="ARBA" id="ARBA00022574"/>
    </source>
</evidence>
<accession>A0A3D8SFT9</accession>
<dbReference type="PROSITE" id="PS50294">
    <property type="entry name" value="WD_REPEATS_REGION"/>
    <property type="match status" value="5"/>
</dbReference>
<evidence type="ECO:0000256" key="5">
    <source>
        <dbReference type="SAM" id="MobiDB-lite"/>
    </source>
</evidence>
<protein>
    <submittedName>
        <fullName evidence="8">Uncharacterized protein</fullName>
    </submittedName>
</protein>
<evidence type="ECO:0000256" key="3">
    <source>
        <dbReference type="ARBA" id="ARBA00038229"/>
    </source>
</evidence>
<dbReference type="InterPro" id="IPR036322">
    <property type="entry name" value="WD40_repeat_dom_sf"/>
</dbReference>
<dbReference type="PROSITE" id="PS50082">
    <property type="entry name" value="WD_REPEATS_2"/>
    <property type="match status" value="8"/>
</dbReference>